<comment type="subcellular location">
    <subcellularLocation>
        <location evidence="1">Nucleus</location>
    </subcellularLocation>
</comment>
<dbReference type="PANTHER" id="PTHR46117:SF3">
    <property type="entry name" value="FI24210P1"/>
    <property type="match status" value="1"/>
</dbReference>
<dbReference type="STRING" id="37001.A0A1A9WSY7"/>
<keyword evidence="9" id="KW-1185">Reference proteome</keyword>
<evidence type="ECO:0000256" key="3">
    <source>
        <dbReference type="ARBA" id="ARBA00023163"/>
    </source>
</evidence>
<dbReference type="Pfam" id="PF00010">
    <property type="entry name" value="HLH"/>
    <property type="match status" value="1"/>
</dbReference>
<dbReference type="AlphaFoldDB" id="A0A1A9WSY7"/>
<evidence type="ECO:0000313" key="8">
    <source>
        <dbReference type="EnsemblMetazoa" id="GBRI030858-PA"/>
    </source>
</evidence>
<sequence length="461" mass="50977">MEFRKRARLEVLNNTQVHNDNNNTLGAAGDISTALATIGGQSYLFNSNSNTTATTTTTIPANILLTICDENSDESQEYLIDSSLLAHIKQEHNVATQTSPPPPVVSQQSLLTTSLQPQCRFLTQTHNNNNSHKTINNTSTSMLLNTPLSSMPAANLITNAVQLPTGCEIYLVKEYIDSTASATTSSAINQNSETTIKIEPDSRIIPASAVTNGLQLMRQTNSTATVTNRTPGINYISVTSNSSTSNATSREDPTKRSFILEAYKKRDDKRRATHNEVERRRRDKINSWIFKLKEMLPTDIRGIKETQLKTNSGNNNNATRLLMQQQQLRQQTPQTTTRTPPSDSKSQILIKACEYIKAMQEEIKSLQKCLAENETLRLSNQRLQGELEQLRSNQFNNNNSSNIQLTSGVVINGGDSAEKVIISASATQVSVTNLLNHTITTTTPALTTYAEQDLVVREYND</sequence>
<dbReference type="PROSITE" id="PS50888">
    <property type="entry name" value="BHLH"/>
    <property type="match status" value="1"/>
</dbReference>
<dbReference type="GO" id="GO:0000981">
    <property type="term" value="F:DNA-binding transcription factor activity, RNA polymerase II-specific"/>
    <property type="evidence" value="ECO:0007669"/>
    <property type="project" value="TreeGrafter"/>
</dbReference>
<feature type="compositionally biased region" description="Low complexity" evidence="6">
    <location>
        <begin position="325"/>
        <end position="341"/>
    </location>
</feature>
<protein>
    <recommendedName>
        <fullName evidence="7">BHLH domain-containing protein</fullName>
    </recommendedName>
</protein>
<dbReference type="EnsemblMetazoa" id="GBRI030858-RA">
    <property type="protein sequence ID" value="GBRI030858-PA"/>
    <property type="gene ID" value="GBRI030858"/>
</dbReference>
<reference evidence="8" key="2">
    <citation type="submission" date="2020-05" db="UniProtKB">
        <authorList>
            <consortium name="EnsemblMetazoa"/>
        </authorList>
    </citation>
    <scope>IDENTIFICATION</scope>
    <source>
        <strain evidence="8">IAEA</strain>
    </source>
</reference>
<keyword evidence="2" id="KW-0805">Transcription regulation</keyword>
<dbReference type="InterPro" id="IPR011598">
    <property type="entry name" value="bHLH_dom"/>
</dbReference>
<evidence type="ECO:0000256" key="4">
    <source>
        <dbReference type="ARBA" id="ARBA00023242"/>
    </source>
</evidence>
<evidence type="ECO:0000256" key="6">
    <source>
        <dbReference type="SAM" id="MobiDB-lite"/>
    </source>
</evidence>
<dbReference type="SMART" id="SM00353">
    <property type="entry name" value="HLH"/>
    <property type="match status" value="1"/>
</dbReference>
<proteinExistence type="predicted"/>
<reference evidence="9" key="1">
    <citation type="submission" date="2014-03" db="EMBL/GenBank/DDBJ databases">
        <authorList>
            <person name="Aksoy S."/>
            <person name="Warren W."/>
            <person name="Wilson R.K."/>
        </authorList>
    </citation>
    <scope>NUCLEOTIDE SEQUENCE [LARGE SCALE GENOMIC DNA]</scope>
    <source>
        <strain evidence="9">IAEA</strain>
    </source>
</reference>
<dbReference type="GO" id="GO:0005634">
    <property type="term" value="C:nucleus"/>
    <property type="evidence" value="ECO:0007669"/>
    <property type="project" value="UniProtKB-SubCell"/>
</dbReference>
<feature type="coiled-coil region" evidence="5">
    <location>
        <begin position="356"/>
        <end position="393"/>
    </location>
</feature>
<evidence type="ECO:0000256" key="5">
    <source>
        <dbReference type="SAM" id="Coils"/>
    </source>
</evidence>
<keyword evidence="5" id="KW-0175">Coiled coil</keyword>
<name>A0A1A9WSY7_9MUSC</name>
<dbReference type="InterPro" id="IPR036638">
    <property type="entry name" value="HLH_DNA-bd_sf"/>
</dbReference>
<keyword evidence="4" id="KW-0539">Nucleus</keyword>
<evidence type="ECO:0000256" key="2">
    <source>
        <dbReference type="ARBA" id="ARBA00023015"/>
    </source>
</evidence>
<keyword evidence="3" id="KW-0804">Transcription</keyword>
<accession>A0A1A9WSY7</accession>
<dbReference type="VEuPathDB" id="VectorBase:GBRI030858"/>
<evidence type="ECO:0000259" key="7">
    <source>
        <dbReference type="PROSITE" id="PS50888"/>
    </source>
</evidence>
<dbReference type="GO" id="GO:0000978">
    <property type="term" value="F:RNA polymerase II cis-regulatory region sequence-specific DNA binding"/>
    <property type="evidence" value="ECO:0007669"/>
    <property type="project" value="TreeGrafter"/>
</dbReference>
<feature type="region of interest" description="Disordered" evidence="6">
    <location>
        <begin position="325"/>
        <end position="345"/>
    </location>
</feature>
<dbReference type="GO" id="GO:0046983">
    <property type="term" value="F:protein dimerization activity"/>
    <property type="evidence" value="ECO:0007669"/>
    <property type="project" value="InterPro"/>
</dbReference>
<evidence type="ECO:0000313" key="9">
    <source>
        <dbReference type="Proteomes" id="UP000091820"/>
    </source>
</evidence>
<feature type="domain" description="BHLH" evidence="7">
    <location>
        <begin position="269"/>
        <end position="359"/>
    </location>
</feature>
<dbReference type="Gene3D" id="4.10.280.10">
    <property type="entry name" value="Helix-loop-helix DNA-binding domain"/>
    <property type="match status" value="1"/>
</dbReference>
<dbReference type="Proteomes" id="UP000091820">
    <property type="component" value="Unassembled WGS sequence"/>
</dbReference>
<dbReference type="SUPFAM" id="SSF47459">
    <property type="entry name" value="HLH, helix-loop-helix DNA-binding domain"/>
    <property type="match status" value="1"/>
</dbReference>
<evidence type="ECO:0000256" key="1">
    <source>
        <dbReference type="ARBA" id="ARBA00004123"/>
    </source>
</evidence>
<dbReference type="PANTHER" id="PTHR46117">
    <property type="entry name" value="FI24210P1"/>
    <property type="match status" value="1"/>
</dbReference>
<organism evidence="8 9">
    <name type="scientific">Glossina brevipalpis</name>
    <dbReference type="NCBI Taxonomy" id="37001"/>
    <lineage>
        <taxon>Eukaryota</taxon>
        <taxon>Metazoa</taxon>
        <taxon>Ecdysozoa</taxon>
        <taxon>Arthropoda</taxon>
        <taxon>Hexapoda</taxon>
        <taxon>Insecta</taxon>
        <taxon>Pterygota</taxon>
        <taxon>Neoptera</taxon>
        <taxon>Endopterygota</taxon>
        <taxon>Diptera</taxon>
        <taxon>Brachycera</taxon>
        <taxon>Muscomorpha</taxon>
        <taxon>Hippoboscoidea</taxon>
        <taxon>Glossinidae</taxon>
        <taxon>Glossina</taxon>
    </lineage>
</organism>
<dbReference type="InterPro" id="IPR051732">
    <property type="entry name" value="USF"/>
</dbReference>